<dbReference type="AlphaFoldDB" id="A0A4Y2USU4"/>
<reference evidence="1 2" key="1">
    <citation type="journal article" date="2019" name="Sci. Rep.">
        <title>Orb-weaving spider Araneus ventricosus genome elucidates the spidroin gene catalogue.</title>
        <authorList>
            <person name="Kono N."/>
            <person name="Nakamura H."/>
            <person name="Ohtoshi R."/>
            <person name="Moran D.A.P."/>
            <person name="Shinohara A."/>
            <person name="Yoshida Y."/>
            <person name="Fujiwara M."/>
            <person name="Mori M."/>
            <person name="Tomita M."/>
            <person name="Arakawa K."/>
        </authorList>
    </citation>
    <scope>NUCLEOTIDE SEQUENCE [LARGE SCALE GENOMIC DNA]</scope>
</reference>
<proteinExistence type="predicted"/>
<protein>
    <submittedName>
        <fullName evidence="1">Uncharacterized protein</fullName>
    </submittedName>
</protein>
<dbReference type="EMBL" id="BGPR01040007">
    <property type="protein sequence ID" value="GBO16075.1"/>
    <property type="molecule type" value="Genomic_DNA"/>
</dbReference>
<gene>
    <name evidence="1" type="ORF">AVEN_270189_1</name>
</gene>
<organism evidence="1 2">
    <name type="scientific">Araneus ventricosus</name>
    <name type="common">Orbweaver spider</name>
    <name type="synonym">Epeira ventricosa</name>
    <dbReference type="NCBI Taxonomy" id="182803"/>
    <lineage>
        <taxon>Eukaryota</taxon>
        <taxon>Metazoa</taxon>
        <taxon>Ecdysozoa</taxon>
        <taxon>Arthropoda</taxon>
        <taxon>Chelicerata</taxon>
        <taxon>Arachnida</taxon>
        <taxon>Araneae</taxon>
        <taxon>Araneomorphae</taxon>
        <taxon>Entelegynae</taxon>
        <taxon>Araneoidea</taxon>
        <taxon>Araneidae</taxon>
        <taxon>Araneus</taxon>
    </lineage>
</organism>
<dbReference type="Proteomes" id="UP000499080">
    <property type="component" value="Unassembled WGS sequence"/>
</dbReference>
<evidence type="ECO:0000313" key="2">
    <source>
        <dbReference type="Proteomes" id="UP000499080"/>
    </source>
</evidence>
<comment type="caution">
    <text evidence="1">The sequence shown here is derived from an EMBL/GenBank/DDBJ whole genome shotgun (WGS) entry which is preliminary data.</text>
</comment>
<accession>A0A4Y2USU4</accession>
<name>A0A4Y2USU4_ARAVE</name>
<evidence type="ECO:0000313" key="1">
    <source>
        <dbReference type="EMBL" id="GBO16075.1"/>
    </source>
</evidence>
<keyword evidence="2" id="KW-1185">Reference proteome</keyword>
<sequence length="165" mass="19741">MPQVHRRQPPGEATENQTIENILHVVARSGHTGVRVWRELGVLVLAQQIRKQQRQRLNRNFRNIVKELVATKRLIKIYDRCYSVEEPQEPENDPYLRDLMPLSEEDRERILQFLQRSPTGRCYRDLQNKFRGFGPEVLKKILIRLIREGYVDQDFEARFYKVIQN</sequence>